<accession>E6Q2K3</accession>
<organism evidence="1">
    <name type="scientific">mine drainage metagenome</name>
    <dbReference type="NCBI Taxonomy" id="410659"/>
    <lineage>
        <taxon>unclassified sequences</taxon>
        <taxon>metagenomes</taxon>
        <taxon>ecological metagenomes</taxon>
    </lineage>
</organism>
<evidence type="ECO:0000313" key="1">
    <source>
        <dbReference type="EMBL" id="CBI01413.1"/>
    </source>
</evidence>
<protein>
    <submittedName>
        <fullName evidence="1">Uncharacterized protein</fullName>
    </submittedName>
</protein>
<comment type="caution">
    <text evidence="1">The sequence shown here is derived from an EMBL/GenBank/DDBJ whole genome shotgun (WGS) entry which is preliminary data.</text>
</comment>
<proteinExistence type="predicted"/>
<reference evidence="1" key="1">
    <citation type="submission" date="2009-10" db="EMBL/GenBank/DDBJ databases">
        <title>Diversity of trophic interactions inside an arsenic-rich microbial ecosystem.</title>
        <authorList>
            <person name="Bertin P.N."/>
            <person name="Heinrich-Salmeron A."/>
            <person name="Pelletier E."/>
            <person name="Goulhen-Chollet F."/>
            <person name="Arsene-Ploetze F."/>
            <person name="Gallien S."/>
            <person name="Calteau A."/>
            <person name="Vallenet D."/>
            <person name="Casiot C."/>
            <person name="Chane-Woon-Ming B."/>
            <person name="Giloteaux L."/>
            <person name="Barakat M."/>
            <person name="Bonnefoy V."/>
            <person name="Bruneel O."/>
            <person name="Chandler M."/>
            <person name="Cleiss J."/>
            <person name="Duran R."/>
            <person name="Elbaz-Poulichet F."/>
            <person name="Fonknechten N."/>
            <person name="Lauga B."/>
            <person name="Mornico D."/>
            <person name="Ortet P."/>
            <person name="Schaeffer C."/>
            <person name="Siguier P."/>
            <person name="Alexander Thil Smith A."/>
            <person name="Van Dorsselaer A."/>
            <person name="Weissenbach J."/>
            <person name="Medigue C."/>
            <person name="Le Paslier D."/>
        </authorList>
    </citation>
    <scope>NUCLEOTIDE SEQUENCE</scope>
</reference>
<name>E6Q2K3_9ZZZZ</name>
<dbReference type="EMBL" id="CABO01000018">
    <property type="protein sequence ID" value="CBI01413.1"/>
    <property type="molecule type" value="Genomic_DNA"/>
</dbReference>
<dbReference type="AlphaFoldDB" id="E6Q2K3"/>
<gene>
    <name evidence="1" type="ORF">CARN4_0671</name>
</gene>
<sequence length="33" mass="3794">MKHYFSVGESAPLELFAREIQLPALIVWPRHTG</sequence>